<feature type="compositionally biased region" description="Polar residues" evidence="1">
    <location>
        <begin position="309"/>
        <end position="319"/>
    </location>
</feature>
<keyword evidence="3" id="KW-1185">Reference proteome</keyword>
<dbReference type="Proteomes" id="UP000188533">
    <property type="component" value="Unassembled WGS sequence"/>
</dbReference>
<reference evidence="2 3" key="1">
    <citation type="submission" date="2016-08" db="EMBL/GenBank/DDBJ databases">
        <authorList>
            <consortium name="Lentinula edodes genome sequencing consortium"/>
            <person name="Sakamoto Y."/>
            <person name="Nakade K."/>
            <person name="Sato S."/>
            <person name="Yoshida Y."/>
            <person name="Miyazaki K."/>
            <person name="Natsume S."/>
            <person name="Konno N."/>
        </authorList>
    </citation>
    <scope>NUCLEOTIDE SEQUENCE [LARGE SCALE GENOMIC DNA]</scope>
    <source>
        <strain evidence="2 3">NBRC 111202</strain>
    </source>
</reference>
<gene>
    <name evidence="2" type="ORF">LENED_001751</name>
</gene>
<feature type="compositionally biased region" description="Polar residues" evidence="1">
    <location>
        <begin position="537"/>
        <end position="547"/>
    </location>
</feature>
<feature type="compositionally biased region" description="Basic and acidic residues" evidence="1">
    <location>
        <begin position="482"/>
        <end position="493"/>
    </location>
</feature>
<evidence type="ECO:0008006" key="4">
    <source>
        <dbReference type="Google" id="ProtNLM"/>
    </source>
</evidence>
<dbReference type="Gene3D" id="1.10.10.60">
    <property type="entry name" value="Homeodomain-like"/>
    <property type="match status" value="1"/>
</dbReference>
<feature type="compositionally biased region" description="Acidic residues" evidence="1">
    <location>
        <begin position="260"/>
        <end position="275"/>
    </location>
</feature>
<dbReference type="AlphaFoldDB" id="A0A1Q3DZS3"/>
<feature type="compositionally biased region" description="Polar residues" evidence="1">
    <location>
        <begin position="449"/>
        <end position="465"/>
    </location>
</feature>
<organism evidence="2 3">
    <name type="scientific">Lentinula edodes</name>
    <name type="common">Shiitake mushroom</name>
    <name type="synonym">Lentinus edodes</name>
    <dbReference type="NCBI Taxonomy" id="5353"/>
    <lineage>
        <taxon>Eukaryota</taxon>
        <taxon>Fungi</taxon>
        <taxon>Dikarya</taxon>
        <taxon>Basidiomycota</taxon>
        <taxon>Agaricomycotina</taxon>
        <taxon>Agaricomycetes</taxon>
        <taxon>Agaricomycetidae</taxon>
        <taxon>Agaricales</taxon>
        <taxon>Marasmiineae</taxon>
        <taxon>Omphalotaceae</taxon>
        <taxon>Lentinula</taxon>
    </lineage>
</organism>
<comment type="caution">
    <text evidence="2">The sequence shown here is derived from an EMBL/GenBank/DDBJ whole genome shotgun (WGS) entry which is preliminary data.</text>
</comment>
<dbReference type="EMBL" id="BDGU01000028">
    <property type="protein sequence ID" value="GAW00249.1"/>
    <property type="molecule type" value="Genomic_DNA"/>
</dbReference>
<feature type="region of interest" description="Disordered" evidence="1">
    <location>
        <begin position="212"/>
        <end position="231"/>
    </location>
</feature>
<feature type="compositionally biased region" description="Basic and acidic residues" evidence="1">
    <location>
        <begin position="425"/>
        <end position="446"/>
    </location>
</feature>
<dbReference type="CDD" id="cd11655">
    <property type="entry name" value="rap1_myb-like"/>
    <property type="match status" value="1"/>
</dbReference>
<proteinExistence type="predicted"/>
<reference evidence="2 3" key="2">
    <citation type="submission" date="2017-02" db="EMBL/GenBank/DDBJ databases">
        <title>A genome survey and senescence transcriptome analysis in Lentinula edodes.</title>
        <authorList>
            <person name="Sakamoto Y."/>
            <person name="Nakade K."/>
            <person name="Sato S."/>
            <person name="Yoshida Y."/>
            <person name="Miyazaki K."/>
            <person name="Natsume S."/>
            <person name="Konno N."/>
        </authorList>
    </citation>
    <scope>NUCLEOTIDE SEQUENCE [LARGE SCALE GENOMIC DNA]</scope>
    <source>
        <strain evidence="2 3">NBRC 111202</strain>
    </source>
</reference>
<feature type="region of interest" description="Disordered" evidence="1">
    <location>
        <begin position="260"/>
        <end position="591"/>
    </location>
</feature>
<evidence type="ECO:0000313" key="2">
    <source>
        <dbReference type="EMBL" id="GAW00249.1"/>
    </source>
</evidence>
<evidence type="ECO:0000313" key="3">
    <source>
        <dbReference type="Proteomes" id="UP000188533"/>
    </source>
</evidence>
<dbReference type="SUPFAM" id="SSF46689">
    <property type="entry name" value="Homeodomain-like"/>
    <property type="match status" value="1"/>
</dbReference>
<dbReference type="InterPro" id="IPR009057">
    <property type="entry name" value="Homeodomain-like_sf"/>
</dbReference>
<sequence length="591" mass="66283">MDEPIFTRDGIPVYFALHYSIKGLETIQAVSDKIWANGGDVLDDDDGVEIILIDPTAVGTSQRYLQDAYDSHPDIKKRQIWIKEMSFVDECIEAGFFHLEPPLKRAMPGFPPGRGRIAYTHEDDENLCKHLARTLPNPASGGRQSLNFYKKLVSYPKCVKGVYEWTSRHTAQSWREHYKKNQARLDSRIAQIVALEGINSKALYHKGRLLPGEEGQEVDEDEDEETYDEIHEVESRNNFRRIFTKGRGRVVQGEHLYEEEENLEEENLDEDEDDAQATSKSRTPKSKSHNRSEPQPTRADTPDGMREPGTSQTLVNINPPTQPPNQDEDGMEEFSVPTALEGGVDPENAQPFTFSLEQLMPLAGAGPNDRLSVDPPALEDPPYYNTRSRARSRSASVEPLPLPPAPSRKTRKVPEPSQILPPLREASHEPESLPSKMEYEHEHDPLFSDSESQPESQPNLQTATIESRKRGRAGDDDESEDDRQVRMMLEKAQNESVRTEPAVAIPARGLGRGQSRKRTPSVVPDTPARGRGRRKQTPSVASESSGSVVPVDGTRASAQKQKRTKEETYNTIFKPIPGTEAARQAERVGRS</sequence>
<evidence type="ECO:0000256" key="1">
    <source>
        <dbReference type="SAM" id="MobiDB-lite"/>
    </source>
</evidence>
<name>A0A1Q3DZS3_LENED</name>
<protein>
    <recommendedName>
        <fullName evidence="4">BRCT domain-containing protein</fullName>
    </recommendedName>
</protein>
<dbReference type="STRING" id="5353.A0A1Q3DZS3"/>
<accession>A0A1Q3DZS3</accession>
<feature type="compositionally biased region" description="Acidic residues" evidence="1">
    <location>
        <begin position="214"/>
        <end position="227"/>
    </location>
</feature>